<dbReference type="InterPro" id="IPR055296">
    <property type="entry name" value="SRL2-like"/>
</dbReference>
<dbReference type="Proteomes" id="UP000639772">
    <property type="component" value="Unassembled WGS sequence"/>
</dbReference>
<comment type="caution">
    <text evidence="2">The sequence shown here is derived from an EMBL/GenBank/DDBJ whole genome shotgun (WGS) entry which is preliminary data.</text>
</comment>
<name>A0A835QYE5_VANPL</name>
<accession>A0A835QYE5</accession>
<evidence type="ECO:0000313" key="2">
    <source>
        <dbReference type="EMBL" id="KAG0482075.1"/>
    </source>
</evidence>
<dbReference type="AlphaFoldDB" id="A0A835QYE5"/>
<evidence type="ECO:0000313" key="3">
    <source>
        <dbReference type="Proteomes" id="UP000636800"/>
    </source>
</evidence>
<proteinExistence type="predicted"/>
<dbReference type="Proteomes" id="UP000636800">
    <property type="component" value="Chromosome 5"/>
</dbReference>
<evidence type="ECO:0000313" key="1">
    <source>
        <dbReference type="EMBL" id="KAG0479525.1"/>
    </source>
</evidence>
<protein>
    <submittedName>
        <fullName evidence="2">Uncharacterized protein</fullName>
    </submittedName>
</protein>
<keyword evidence="3" id="KW-1185">Reference proteome</keyword>
<dbReference type="EMBL" id="JADCNL010000005">
    <property type="protein sequence ID" value="KAG0479525.1"/>
    <property type="molecule type" value="Genomic_DNA"/>
</dbReference>
<dbReference type="OrthoDB" id="19232at2759"/>
<sequence>MAGARKSWLLINRPDFTDTVQHICLESDGAKDVHINPHLRDLFLSDGGADLCRETLSTFHLMQQVPDTTIEAGRFSVSTTPDVPFKEMTSRCEALLMGKQHKMSVFMNAQHEQEIMLIDFSQDRNEENPTP</sequence>
<reference evidence="3 4" key="1">
    <citation type="journal article" date="2020" name="Nat. Food">
        <title>A phased Vanilla planifolia genome enables genetic improvement of flavour and production.</title>
        <authorList>
            <person name="Hasing T."/>
            <person name="Tang H."/>
            <person name="Brym M."/>
            <person name="Khazi F."/>
            <person name="Huang T."/>
            <person name="Chambers A.H."/>
        </authorList>
    </citation>
    <scope>NUCLEOTIDE SEQUENCE [LARGE SCALE GENOMIC DNA]</scope>
    <source>
        <tissue evidence="2">Leaf</tissue>
    </source>
</reference>
<organism evidence="2 4">
    <name type="scientific">Vanilla planifolia</name>
    <name type="common">Vanilla</name>
    <dbReference type="NCBI Taxonomy" id="51239"/>
    <lineage>
        <taxon>Eukaryota</taxon>
        <taxon>Viridiplantae</taxon>
        <taxon>Streptophyta</taxon>
        <taxon>Embryophyta</taxon>
        <taxon>Tracheophyta</taxon>
        <taxon>Spermatophyta</taxon>
        <taxon>Magnoliopsida</taxon>
        <taxon>Liliopsida</taxon>
        <taxon>Asparagales</taxon>
        <taxon>Orchidaceae</taxon>
        <taxon>Vanilloideae</taxon>
        <taxon>Vanilleae</taxon>
        <taxon>Vanilla</taxon>
    </lineage>
</organism>
<dbReference type="EMBL" id="JADCNM010000005">
    <property type="protein sequence ID" value="KAG0482075.1"/>
    <property type="molecule type" value="Genomic_DNA"/>
</dbReference>
<evidence type="ECO:0000313" key="4">
    <source>
        <dbReference type="Proteomes" id="UP000639772"/>
    </source>
</evidence>
<dbReference type="PANTHER" id="PTHR46087:SF9">
    <property type="entry name" value="ARM REPEAT SUPERFAMILY PROTEIN"/>
    <property type="match status" value="1"/>
</dbReference>
<gene>
    <name evidence="2" type="ORF">HPP92_010159</name>
    <name evidence="1" type="ORF">HPP92_010383</name>
</gene>
<dbReference type="PANTHER" id="PTHR46087">
    <property type="entry name" value="PUTATIVE, EXPRESSED-RELATED"/>
    <property type="match status" value="1"/>
</dbReference>